<accession>A0ABQ2PCN3</accession>
<dbReference type="Proteomes" id="UP000637267">
    <property type="component" value="Unassembled WGS sequence"/>
</dbReference>
<evidence type="ECO:0000256" key="1">
    <source>
        <dbReference type="ARBA" id="ARBA00023125"/>
    </source>
</evidence>
<dbReference type="InterPro" id="IPR010998">
    <property type="entry name" value="Integrase_recombinase_N"/>
</dbReference>
<organism evidence="3 4">
    <name type="scientific">Silvimonas iriomotensis</name>
    <dbReference type="NCBI Taxonomy" id="449662"/>
    <lineage>
        <taxon>Bacteria</taxon>
        <taxon>Pseudomonadati</taxon>
        <taxon>Pseudomonadota</taxon>
        <taxon>Betaproteobacteria</taxon>
        <taxon>Neisseriales</taxon>
        <taxon>Chitinibacteraceae</taxon>
        <taxon>Silvimonas</taxon>
    </lineage>
</organism>
<evidence type="ECO:0000313" key="4">
    <source>
        <dbReference type="Proteomes" id="UP000637267"/>
    </source>
</evidence>
<dbReference type="InterPro" id="IPR013762">
    <property type="entry name" value="Integrase-like_cat_sf"/>
</dbReference>
<sequence length="472" mass="55019">MSKSQARRLLLPRLQLTTASDLNPESILPDHTGALRYKRELLDVRSHNLTNNSFNHAPIVIGKSGEIWRPATIYLIERFGNAVNQTHQIDTCQSIASDLADFRRYLDDEEIDWDKFHKSKFYRPTYLYRNHIIQKIDLGEIAASTGKRKVRNVITFYTWAINNSLIQPEYPPWETVDVYIEYGNSNSVNSRLVKVVSTDVSLKIAKQDDPYTEEIKDGGRLRPLPENELNILLRILFDLGNPEMIIIHLGLIFCNARTQTILTLDKDKFLRPPRNDEREIRMTAGKGTSVDTKKDKQIVLYMPREIYLLFQIYINSPRAKEREKKADISVRNLVFLTNRGCPYYERKKDRALFKEGAKNAQAKKGETVRQYVKDRILPLMRKEFGKNYSYTLHDLRATGGMLLSNYCMELVKQGKMTFEMARNYVRVRMGHKLGSTTDLYLNYKENRELILSIQEEYDDFLHNLISPCSLFQ</sequence>
<dbReference type="Gene3D" id="1.10.150.130">
    <property type="match status" value="1"/>
</dbReference>
<protein>
    <submittedName>
        <fullName evidence="3">Transposase</fullName>
    </submittedName>
</protein>
<keyword evidence="4" id="KW-1185">Reference proteome</keyword>
<dbReference type="SUPFAM" id="SSF56349">
    <property type="entry name" value="DNA breaking-rejoining enzymes"/>
    <property type="match status" value="1"/>
</dbReference>
<comment type="caution">
    <text evidence="3">The sequence shown here is derived from an EMBL/GenBank/DDBJ whole genome shotgun (WGS) entry which is preliminary data.</text>
</comment>
<dbReference type="RefSeq" id="WP_188705192.1">
    <property type="nucleotide sequence ID" value="NZ_BMLX01000004.1"/>
</dbReference>
<keyword evidence="1" id="KW-0238">DNA-binding</keyword>
<dbReference type="EMBL" id="BMLX01000004">
    <property type="protein sequence ID" value="GGP23019.1"/>
    <property type="molecule type" value="Genomic_DNA"/>
</dbReference>
<gene>
    <name evidence="3" type="ORF">GCM10010970_30190</name>
</gene>
<dbReference type="InterPro" id="IPR011010">
    <property type="entry name" value="DNA_brk_join_enz"/>
</dbReference>
<reference evidence="4" key="1">
    <citation type="journal article" date="2019" name="Int. J. Syst. Evol. Microbiol.">
        <title>The Global Catalogue of Microorganisms (GCM) 10K type strain sequencing project: providing services to taxonomists for standard genome sequencing and annotation.</title>
        <authorList>
            <consortium name="The Broad Institute Genomics Platform"/>
            <consortium name="The Broad Institute Genome Sequencing Center for Infectious Disease"/>
            <person name="Wu L."/>
            <person name="Ma J."/>
        </authorList>
    </citation>
    <scope>NUCLEOTIDE SEQUENCE [LARGE SCALE GENOMIC DNA]</scope>
    <source>
        <strain evidence="4">CGMCC 1.8859</strain>
    </source>
</reference>
<dbReference type="Gene3D" id="1.10.443.10">
    <property type="entry name" value="Intergrase catalytic core"/>
    <property type="match status" value="1"/>
</dbReference>
<evidence type="ECO:0000256" key="2">
    <source>
        <dbReference type="ARBA" id="ARBA00023172"/>
    </source>
</evidence>
<evidence type="ECO:0000313" key="3">
    <source>
        <dbReference type="EMBL" id="GGP23019.1"/>
    </source>
</evidence>
<name>A0ABQ2PCN3_9NEIS</name>
<proteinExistence type="predicted"/>
<keyword evidence="2" id="KW-0233">DNA recombination</keyword>